<evidence type="ECO:0000256" key="1">
    <source>
        <dbReference type="SAM" id="MobiDB-lite"/>
    </source>
</evidence>
<dbReference type="AlphaFoldDB" id="A0A0H2MKF9"/>
<comment type="caution">
    <text evidence="2">The sequence shown here is derived from an EMBL/GenBank/DDBJ whole genome shotgun (WGS) entry which is preliminary data.</text>
</comment>
<reference evidence="2 3" key="1">
    <citation type="submission" date="2015-03" db="EMBL/GenBank/DDBJ databases">
        <title>Genome sequence of Variovorax paradoxus TBEA6.</title>
        <authorList>
            <person name="Poehlein A."/>
            <person name="Schuldes J."/>
            <person name="Wuebbeler J.H."/>
            <person name="Hiessl S."/>
            <person name="Steinbuechel A."/>
            <person name="Daniel R."/>
        </authorList>
    </citation>
    <scope>NUCLEOTIDE SEQUENCE [LARGE SCALE GENOMIC DNA]</scope>
    <source>
        <strain evidence="2 3">TBEA6</strain>
    </source>
</reference>
<accession>A0A0H2MKF9</accession>
<gene>
    <name evidence="2" type="ORF">VPARA_13600</name>
</gene>
<evidence type="ECO:0000313" key="2">
    <source>
        <dbReference type="EMBL" id="KLN57280.1"/>
    </source>
</evidence>
<feature type="region of interest" description="Disordered" evidence="1">
    <location>
        <begin position="174"/>
        <end position="236"/>
    </location>
</feature>
<proteinExistence type="predicted"/>
<dbReference type="Proteomes" id="UP000035170">
    <property type="component" value="Unassembled WGS sequence"/>
</dbReference>
<sequence>MKKIELPRISVRIRGFTLPADGVMHVFDYDEVFRVNLRQPSVEVLALTPDAFEAEHPRYLGVSENPHLLDVDETSVSYSFDPRADAQSVEVLSAGQRHEISFRTLSGDWFVATLSVDWRRPLHGHSLWIITDTMRAAQPNLGVDWPVKPNLTPARRSHYDEKNNRWLPQVKICRNRGPRESSRPNSKARLVRAFSRPLLTRTSTTEEFGTSSQRRASHSIPDELHRRAHPPGFVQR</sequence>
<dbReference type="RefSeq" id="WP_155419605.1">
    <property type="nucleotide sequence ID" value="NZ_JZWI01000007.1"/>
</dbReference>
<organism evidence="2 3">
    <name type="scientific">Variovorax paradoxus</name>
    <dbReference type="NCBI Taxonomy" id="34073"/>
    <lineage>
        <taxon>Bacteria</taxon>
        <taxon>Pseudomonadati</taxon>
        <taxon>Pseudomonadota</taxon>
        <taxon>Betaproteobacteria</taxon>
        <taxon>Burkholderiales</taxon>
        <taxon>Comamonadaceae</taxon>
        <taxon>Variovorax</taxon>
    </lineage>
</organism>
<dbReference type="PATRIC" id="fig|34073.19.peg.1387"/>
<keyword evidence="3" id="KW-1185">Reference proteome</keyword>
<feature type="compositionally biased region" description="Polar residues" evidence="1">
    <location>
        <begin position="200"/>
        <end position="214"/>
    </location>
</feature>
<name>A0A0H2MKF9_VARPD</name>
<evidence type="ECO:0000313" key="3">
    <source>
        <dbReference type="Proteomes" id="UP000035170"/>
    </source>
</evidence>
<dbReference type="EMBL" id="JZWI01000007">
    <property type="protein sequence ID" value="KLN57280.1"/>
    <property type="molecule type" value="Genomic_DNA"/>
</dbReference>
<protein>
    <submittedName>
        <fullName evidence="2">Uncharacterized protein</fullName>
    </submittedName>
</protein>